<organism evidence="2 3">
    <name type="scientific">Leptotrichia buccalis (strain ATCC 14201 / DSM 1135 / JCM 12969 / NCTC 10249 / C-1013-b)</name>
    <dbReference type="NCBI Taxonomy" id="523794"/>
    <lineage>
        <taxon>Bacteria</taxon>
        <taxon>Fusobacteriati</taxon>
        <taxon>Fusobacteriota</taxon>
        <taxon>Fusobacteriia</taxon>
        <taxon>Fusobacteriales</taxon>
        <taxon>Leptotrichiaceae</taxon>
        <taxon>Leptotrichia</taxon>
    </lineage>
</organism>
<dbReference type="AlphaFoldDB" id="C7N9D0"/>
<dbReference type="STRING" id="523794.Lebu_0853"/>
<keyword evidence="3" id="KW-1185">Reference proteome</keyword>
<dbReference type="RefSeq" id="WP_015769109.1">
    <property type="nucleotide sequence ID" value="NC_013192.1"/>
</dbReference>
<feature type="region of interest" description="Disordered" evidence="1">
    <location>
        <begin position="40"/>
        <end position="79"/>
    </location>
</feature>
<accession>C7N9D0</accession>
<gene>
    <name evidence="2" type="ordered locus">Lebu_0853</name>
</gene>
<proteinExistence type="predicted"/>
<evidence type="ECO:0000256" key="1">
    <source>
        <dbReference type="SAM" id="MobiDB-lite"/>
    </source>
</evidence>
<reference evidence="2 3" key="1">
    <citation type="journal article" date="2009" name="Stand. Genomic Sci.">
        <title>Complete genome sequence of Leptotrichia buccalis type strain (C-1013-b).</title>
        <authorList>
            <person name="Ivanova N."/>
            <person name="Gronow S."/>
            <person name="Lapidus A."/>
            <person name="Copeland A."/>
            <person name="Glavina Del Rio T."/>
            <person name="Nolan M."/>
            <person name="Lucas S."/>
            <person name="Chen F."/>
            <person name="Tice H."/>
            <person name="Cheng J.F."/>
            <person name="Saunders E."/>
            <person name="Bruce D."/>
            <person name="Goodwin L."/>
            <person name="Brettin T."/>
            <person name="Detter J.C."/>
            <person name="Han C."/>
            <person name="Pitluck S."/>
            <person name="Mikhailova N."/>
            <person name="Pati A."/>
            <person name="Mavrommatis K."/>
            <person name="Chen A."/>
            <person name="Palaniappan K."/>
            <person name="Land M."/>
            <person name="Hauser L."/>
            <person name="Chang Y.J."/>
            <person name="Jeffries C.D."/>
            <person name="Chain P."/>
            <person name="Rohde C."/>
            <person name="Goker M."/>
            <person name="Bristow J."/>
            <person name="Eisen J.A."/>
            <person name="Markowitz V."/>
            <person name="Hugenholtz P."/>
            <person name="Kyrpides N.C."/>
            <person name="Klenk H.P."/>
        </authorList>
    </citation>
    <scope>NUCLEOTIDE SEQUENCE [LARGE SCALE GENOMIC DNA]</scope>
    <source>
        <strain evidence="3">ATCC 14201 / DSM 1135 / JCM 12969 / NCTC 10249 / C-1013-b</strain>
    </source>
</reference>
<dbReference type="OrthoDB" id="82424at2"/>
<evidence type="ECO:0000313" key="2">
    <source>
        <dbReference type="EMBL" id="ACV38761.1"/>
    </source>
</evidence>
<dbReference type="EMBL" id="CP001685">
    <property type="protein sequence ID" value="ACV38761.1"/>
    <property type="molecule type" value="Genomic_DNA"/>
</dbReference>
<evidence type="ECO:0000313" key="3">
    <source>
        <dbReference type="Proteomes" id="UP000001910"/>
    </source>
</evidence>
<protein>
    <submittedName>
        <fullName evidence="2">Uncharacterized protein</fullName>
    </submittedName>
</protein>
<dbReference type="Proteomes" id="UP000001910">
    <property type="component" value="Chromosome"/>
</dbReference>
<feature type="compositionally biased region" description="Low complexity" evidence="1">
    <location>
        <begin position="49"/>
        <end position="62"/>
    </location>
</feature>
<dbReference type="HOGENOM" id="CLU_2142823_0_0_0"/>
<dbReference type="KEGG" id="lba:Lebu_0853"/>
<name>C7N9D0_LEPBD</name>
<sequence length="115" mass="13440">MKRYILIAITAISIMSFAEVKINKRALLEKYRKEALLQEEKKEKEAKAKSSGKSNTAKSSSSYQNRTETSEEVEDERFSTQVDEDIIEFVNYYLRRNPEKKGKLEQHYKNVVGQE</sequence>